<evidence type="ECO:0000256" key="2">
    <source>
        <dbReference type="ARBA" id="ARBA00022679"/>
    </source>
</evidence>
<accession>A0ABP8M675</accession>
<dbReference type="InterPro" id="IPR050748">
    <property type="entry name" value="Glycosyltrans_8_dom-fam"/>
</dbReference>
<dbReference type="PANTHER" id="PTHR13778:SF47">
    <property type="entry name" value="LIPOPOLYSACCHARIDE 1,3-GALACTOSYLTRANSFERASE"/>
    <property type="match status" value="1"/>
</dbReference>
<evidence type="ECO:0000256" key="1">
    <source>
        <dbReference type="ARBA" id="ARBA00022676"/>
    </source>
</evidence>
<protein>
    <submittedName>
        <fullName evidence="4">Glycosyltransferase family 8 protein</fullName>
    </submittedName>
</protein>
<dbReference type="SUPFAM" id="SSF53448">
    <property type="entry name" value="Nucleotide-diphospho-sugar transferases"/>
    <property type="match status" value="1"/>
</dbReference>
<dbReference type="Gene3D" id="3.90.550.10">
    <property type="entry name" value="Spore Coat Polysaccharide Biosynthesis Protein SpsA, Chain A"/>
    <property type="match status" value="1"/>
</dbReference>
<evidence type="ECO:0000256" key="3">
    <source>
        <dbReference type="ARBA" id="ARBA00022723"/>
    </source>
</evidence>
<dbReference type="InterPro" id="IPR002495">
    <property type="entry name" value="Glyco_trans_8"/>
</dbReference>
<comment type="caution">
    <text evidence="4">The sequence shown here is derived from an EMBL/GenBank/DDBJ whole genome shotgun (WGS) entry which is preliminary data.</text>
</comment>
<dbReference type="Proteomes" id="UP001501508">
    <property type="component" value="Unassembled WGS sequence"/>
</dbReference>
<evidence type="ECO:0000313" key="4">
    <source>
        <dbReference type="EMBL" id="GAA4443738.1"/>
    </source>
</evidence>
<dbReference type="CDD" id="cd04194">
    <property type="entry name" value="GT8_A4GalT_like"/>
    <property type="match status" value="1"/>
</dbReference>
<keyword evidence="1" id="KW-0328">Glycosyltransferase</keyword>
<dbReference type="InterPro" id="IPR029044">
    <property type="entry name" value="Nucleotide-diphossugar_trans"/>
</dbReference>
<keyword evidence="2" id="KW-0808">Transferase</keyword>
<keyword evidence="3" id="KW-0479">Metal-binding</keyword>
<dbReference type="Pfam" id="PF01501">
    <property type="entry name" value="Glyco_transf_8"/>
    <property type="match status" value="1"/>
</dbReference>
<dbReference type="EMBL" id="BAABEY010000030">
    <property type="protein sequence ID" value="GAA4443738.1"/>
    <property type="molecule type" value="Genomic_DNA"/>
</dbReference>
<keyword evidence="5" id="KW-1185">Reference proteome</keyword>
<dbReference type="PANTHER" id="PTHR13778">
    <property type="entry name" value="GLYCOSYLTRANSFERASE 8 DOMAIN-CONTAINING PROTEIN"/>
    <property type="match status" value="1"/>
</dbReference>
<sequence>MSHPDNITLVVATDNHYAILLGALIKSIEENHKTSEKIDLYIIDDGVSDSNRKRISESVTPAVTTLFWFKTREVLPPGIRIPVDKSAFPITTYLRLFAPYIIPAEARRFIYLDVDMIVLEDISKLWHTDLQGKLLGAVQDLSKTVGSDWGGIPRYEKFGFKADDLYFNAGLIIGDPIRWRKEDISNKVIQAITDNLDEVNLADQYGLNVVLNNQWLPLDERWNAFSALDIKAPYLIHFLDIKPIFKTYRSNPLYREEFYKYLRLTPWKDFEPVSDYRRLARKAYNKLRKNVLGLLK</sequence>
<reference evidence="5" key="1">
    <citation type="journal article" date="2019" name="Int. J. Syst. Evol. Microbiol.">
        <title>The Global Catalogue of Microorganisms (GCM) 10K type strain sequencing project: providing services to taxonomists for standard genome sequencing and annotation.</title>
        <authorList>
            <consortium name="The Broad Institute Genomics Platform"/>
            <consortium name="The Broad Institute Genome Sequencing Center for Infectious Disease"/>
            <person name="Wu L."/>
            <person name="Ma J."/>
        </authorList>
    </citation>
    <scope>NUCLEOTIDE SEQUENCE [LARGE SCALE GENOMIC DNA]</scope>
    <source>
        <strain evidence="5">JCM 31920</strain>
    </source>
</reference>
<dbReference type="RefSeq" id="WP_345031177.1">
    <property type="nucleotide sequence ID" value="NZ_BAABEY010000030.1"/>
</dbReference>
<proteinExistence type="predicted"/>
<gene>
    <name evidence="4" type="ORF">GCM10023091_32810</name>
</gene>
<evidence type="ECO:0000313" key="5">
    <source>
        <dbReference type="Proteomes" id="UP001501508"/>
    </source>
</evidence>
<name>A0ABP8M675_9BACT</name>
<organism evidence="4 5">
    <name type="scientific">Ravibacter arvi</name>
    <dbReference type="NCBI Taxonomy" id="2051041"/>
    <lineage>
        <taxon>Bacteria</taxon>
        <taxon>Pseudomonadati</taxon>
        <taxon>Bacteroidota</taxon>
        <taxon>Cytophagia</taxon>
        <taxon>Cytophagales</taxon>
        <taxon>Spirosomataceae</taxon>
        <taxon>Ravibacter</taxon>
    </lineage>
</organism>